<protein>
    <submittedName>
        <fullName evidence="1">Uncharacterized protein</fullName>
    </submittedName>
</protein>
<keyword evidence="2" id="KW-1185">Reference proteome</keyword>
<organism evidence="1 2">
    <name type="scientific">Colletotrichum truncatum</name>
    <name type="common">Anthracnose fungus</name>
    <name type="synonym">Colletotrichum capsici</name>
    <dbReference type="NCBI Taxonomy" id="5467"/>
    <lineage>
        <taxon>Eukaryota</taxon>
        <taxon>Fungi</taxon>
        <taxon>Dikarya</taxon>
        <taxon>Ascomycota</taxon>
        <taxon>Pezizomycotina</taxon>
        <taxon>Sordariomycetes</taxon>
        <taxon>Hypocreomycetidae</taxon>
        <taxon>Glomerellales</taxon>
        <taxon>Glomerellaceae</taxon>
        <taxon>Colletotrichum</taxon>
        <taxon>Colletotrichum truncatum species complex</taxon>
    </lineage>
</organism>
<sequence length="103" mass="12237">MGTFKFTWAHPAEEVYVTGTFDNWTKSERLDKVGDSFEKTVTLPETEGKIYYKVRNRQFGRFLFSHHHYCFILPRVGALHHLRVSLSRRRLWEALTARRGRGH</sequence>
<evidence type="ECO:0000313" key="1">
    <source>
        <dbReference type="EMBL" id="KAL0942265.1"/>
    </source>
</evidence>
<accession>A0ACC3ZDS7</accession>
<comment type="caution">
    <text evidence="1">The sequence shown here is derived from an EMBL/GenBank/DDBJ whole genome shotgun (WGS) entry which is preliminary data.</text>
</comment>
<proteinExistence type="predicted"/>
<evidence type="ECO:0000313" key="2">
    <source>
        <dbReference type="Proteomes" id="UP000805649"/>
    </source>
</evidence>
<dbReference type="EMBL" id="VUJX02000001">
    <property type="protein sequence ID" value="KAL0942265.1"/>
    <property type="molecule type" value="Genomic_DNA"/>
</dbReference>
<dbReference type="Proteomes" id="UP000805649">
    <property type="component" value="Unassembled WGS sequence"/>
</dbReference>
<name>A0ACC3ZDS7_COLTU</name>
<reference evidence="1 2" key="1">
    <citation type="journal article" date="2020" name="Phytopathology">
        <title>Genome Sequence Resources of Colletotrichum truncatum, C. plurivorum, C. musicola, and C. sojae: Four Species Pathogenic to Soybean (Glycine max).</title>
        <authorList>
            <person name="Rogerio F."/>
            <person name="Boufleur T.R."/>
            <person name="Ciampi-Guillardi M."/>
            <person name="Sukno S.A."/>
            <person name="Thon M.R."/>
            <person name="Massola Junior N.S."/>
            <person name="Baroncelli R."/>
        </authorList>
    </citation>
    <scope>NUCLEOTIDE SEQUENCE [LARGE SCALE GENOMIC DNA]</scope>
    <source>
        <strain evidence="1 2">CMES1059</strain>
    </source>
</reference>
<gene>
    <name evidence="1" type="ORF">CTRU02_200151</name>
</gene>